<evidence type="ECO:0000256" key="3">
    <source>
        <dbReference type="ARBA" id="ARBA00023242"/>
    </source>
</evidence>
<dbReference type="SUPFAM" id="SSF54928">
    <property type="entry name" value="RNA-binding domain, RBD"/>
    <property type="match status" value="1"/>
</dbReference>
<dbReference type="InterPro" id="IPR000504">
    <property type="entry name" value="RRM_dom"/>
</dbReference>
<dbReference type="Pfam" id="PF05383">
    <property type="entry name" value="La"/>
    <property type="match status" value="1"/>
</dbReference>
<dbReference type="PRINTS" id="PR00302">
    <property type="entry name" value="LUPUSLA"/>
</dbReference>
<keyword evidence="3" id="KW-0539">Nucleus</keyword>
<dbReference type="InterPro" id="IPR036388">
    <property type="entry name" value="WH-like_DNA-bd_sf"/>
</dbReference>
<keyword evidence="2 4" id="KW-0694">RNA-binding</keyword>
<evidence type="ECO:0000256" key="1">
    <source>
        <dbReference type="ARBA" id="ARBA00004123"/>
    </source>
</evidence>
<dbReference type="AlphaFoldDB" id="S8EJ73"/>
<keyword evidence="8" id="KW-1185">Reference proteome</keyword>
<dbReference type="PANTHER" id="PTHR22792">
    <property type="entry name" value="LUPUS LA PROTEIN-RELATED"/>
    <property type="match status" value="1"/>
</dbReference>
<dbReference type="Gene3D" id="3.30.70.330">
    <property type="match status" value="1"/>
</dbReference>
<comment type="subcellular location">
    <subcellularLocation>
        <location evidence="1">Nucleus</location>
    </subcellularLocation>
</comment>
<protein>
    <recommendedName>
        <fullName evidence="9">HTH La-type RNA-binding domain-containing protein</fullName>
    </recommendedName>
</protein>
<dbReference type="Gene3D" id="1.10.10.10">
    <property type="entry name" value="Winged helix-like DNA-binding domain superfamily/Winged helix DNA-binding domain"/>
    <property type="match status" value="1"/>
</dbReference>
<dbReference type="OrthoDB" id="435402at2759"/>
<comment type="caution">
    <text evidence="7">The sequence shown here is derived from an EMBL/GenBank/DDBJ whole genome shotgun (WGS) entry which is preliminary data.</text>
</comment>
<evidence type="ECO:0000259" key="5">
    <source>
        <dbReference type="PROSITE" id="PS50102"/>
    </source>
</evidence>
<reference evidence="7 8" key="1">
    <citation type="journal article" date="2013" name="BMC Genomics">
        <title>The miniature genome of a carnivorous plant Genlisea aurea contains a low number of genes and short non-coding sequences.</title>
        <authorList>
            <person name="Leushkin E.V."/>
            <person name="Sutormin R.A."/>
            <person name="Nabieva E.R."/>
            <person name="Penin A.A."/>
            <person name="Kondrashov A.S."/>
            <person name="Logacheva M.D."/>
        </authorList>
    </citation>
    <scope>NUCLEOTIDE SEQUENCE [LARGE SCALE GENOMIC DNA]</scope>
</reference>
<dbReference type="InterPro" id="IPR035979">
    <property type="entry name" value="RBD_domain_sf"/>
</dbReference>
<sequence>ILMDRGESSEALNTLTSSAAAKGLNAEAPEFVPRSSSSSSAAATTPSAQLLPQAALYARPPSFIRPLVPAYYGYENYFPQKVVPFYGYNVSPLSQRDFSVDGSNSPAAPVRNGLTDAHQKVINQVEFYFSDINLATTDQLFRFMCKDPEGYAPISVVASFKKIKNAISDSSQLASVLRNSNKLIVSEDGKKVKRQQPLTESDMEELQARIIVAENLPEDHSHQNLLKIFSSVGSVKSIRTCPPQSWNGVSSASKTPKGDGLNLNGKLHTFVEYKSAEEAEKAVMELNDDGNWRNGLKVRLLLKSGVCVKNNQTRTEKVAI</sequence>
<evidence type="ECO:0000313" key="8">
    <source>
        <dbReference type="Proteomes" id="UP000015453"/>
    </source>
</evidence>
<dbReference type="GO" id="GO:0003729">
    <property type="term" value="F:mRNA binding"/>
    <property type="evidence" value="ECO:0007669"/>
    <property type="project" value="TreeGrafter"/>
</dbReference>
<dbReference type="InterPro" id="IPR012677">
    <property type="entry name" value="Nucleotide-bd_a/b_plait_sf"/>
</dbReference>
<dbReference type="GO" id="GO:0006396">
    <property type="term" value="P:RNA processing"/>
    <property type="evidence" value="ECO:0007669"/>
    <property type="project" value="InterPro"/>
</dbReference>
<evidence type="ECO:0000256" key="2">
    <source>
        <dbReference type="ARBA" id="ARBA00022884"/>
    </source>
</evidence>
<dbReference type="InterPro" id="IPR045180">
    <property type="entry name" value="La_dom_prot"/>
</dbReference>
<dbReference type="InterPro" id="IPR006630">
    <property type="entry name" value="La_HTH"/>
</dbReference>
<accession>S8EJ73</accession>
<dbReference type="PROSITE" id="PS50961">
    <property type="entry name" value="HTH_LA"/>
    <property type="match status" value="1"/>
</dbReference>
<dbReference type="GO" id="GO:0005634">
    <property type="term" value="C:nucleus"/>
    <property type="evidence" value="ECO:0007669"/>
    <property type="project" value="UniProtKB-SubCell"/>
</dbReference>
<dbReference type="InterPro" id="IPR034878">
    <property type="entry name" value="La-rel_plant_RRM"/>
</dbReference>
<dbReference type="Proteomes" id="UP000015453">
    <property type="component" value="Unassembled WGS sequence"/>
</dbReference>
<evidence type="ECO:0000259" key="6">
    <source>
        <dbReference type="PROSITE" id="PS50961"/>
    </source>
</evidence>
<name>S8EJ73_9LAMI</name>
<evidence type="ECO:0000313" key="7">
    <source>
        <dbReference type="EMBL" id="EPS72682.1"/>
    </source>
</evidence>
<organism evidence="7 8">
    <name type="scientific">Genlisea aurea</name>
    <dbReference type="NCBI Taxonomy" id="192259"/>
    <lineage>
        <taxon>Eukaryota</taxon>
        <taxon>Viridiplantae</taxon>
        <taxon>Streptophyta</taxon>
        <taxon>Embryophyta</taxon>
        <taxon>Tracheophyta</taxon>
        <taxon>Spermatophyta</taxon>
        <taxon>Magnoliopsida</taxon>
        <taxon>eudicotyledons</taxon>
        <taxon>Gunneridae</taxon>
        <taxon>Pentapetalae</taxon>
        <taxon>asterids</taxon>
        <taxon>lamiids</taxon>
        <taxon>Lamiales</taxon>
        <taxon>Lentibulariaceae</taxon>
        <taxon>Genlisea</taxon>
    </lineage>
</organism>
<evidence type="ECO:0000256" key="4">
    <source>
        <dbReference type="PROSITE-ProRule" id="PRU00332"/>
    </source>
</evidence>
<dbReference type="GO" id="GO:1990904">
    <property type="term" value="C:ribonucleoprotein complex"/>
    <property type="evidence" value="ECO:0007669"/>
    <property type="project" value="InterPro"/>
</dbReference>
<feature type="non-terminal residue" evidence="7">
    <location>
        <position position="1"/>
    </location>
</feature>
<dbReference type="InterPro" id="IPR002344">
    <property type="entry name" value="Lupus_La"/>
</dbReference>
<dbReference type="PANTHER" id="PTHR22792:SF66">
    <property type="entry name" value="LA-RELATED PROTEIN 6B"/>
    <property type="match status" value="1"/>
</dbReference>
<evidence type="ECO:0008006" key="9">
    <source>
        <dbReference type="Google" id="ProtNLM"/>
    </source>
</evidence>
<feature type="non-terminal residue" evidence="7">
    <location>
        <position position="320"/>
    </location>
</feature>
<feature type="domain" description="RRM" evidence="5">
    <location>
        <begin position="209"/>
        <end position="305"/>
    </location>
</feature>
<dbReference type="SUPFAM" id="SSF46785">
    <property type="entry name" value="Winged helix' DNA-binding domain"/>
    <property type="match status" value="1"/>
</dbReference>
<gene>
    <name evidence="7" type="ORF">M569_02071</name>
</gene>
<dbReference type="PROSITE" id="PS50102">
    <property type="entry name" value="RRM"/>
    <property type="match status" value="1"/>
</dbReference>
<dbReference type="SMART" id="SM00715">
    <property type="entry name" value="LA"/>
    <property type="match status" value="1"/>
</dbReference>
<feature type="domain" description="HTH La-type RNA-binding" evidence="6">
    <location>
        <begin position="111"/>
        <end position="202"/>
    </location>
</feature>
<dbReference type="CDD" id="cd12288">
    <property type="entry name" value="RRM_La_like_plant"/>
    <property type="match status" value="1"/>
</dbReference>
<dbReference type="EMBL" id="AUSU01000736">
    <property type="protein sequence ID" value="EPS72682.1"/>
    <property type="molecule type" value="Genomic_DNA"/>
</dbReference>
<dbReference type="InterPro" id="IPR036390">
    <property type="entry name" value="WH_DNA-bd_sf"/>
</dbReference>
<proteinExistence type="predicted"/>
<dbReference type="Pfam" id="PF00076">
    <property type="entry name" value="RRM_1"/>
    <property type="match status" value="1"/>
</dbReference>